<dbReference type="AlphaFoldDB" id="A0A8T2KYV4"/>
<feature type="compositionally biased region" description="Pro residues" evidence="3">
    <location>
        <begin position="18"/>
        <end position="27"/>
    </location>
</feature>
<organism evidence="5 6">
    <name type="scientific">Astyanax mexicanus</name>
    <name type="common">Blind cave fish</name>
    <name type="synonym">Astyanax fasciatus mexicanus</name>
    <dbReference type="NCBI Taxonomy" id="7994"/>
    <lineage>
        <taxon>Eukaryota</taxon>
        <taxon>Metazoa</taxon>
        <taxon>Chordata</taxon>
        <taxon>Craniata</taxon>
        <taxon>Vertebrata</taxon>
        <taxon>Euteleostomi</taxon>
        <taxon>Actinopterygii</taxon>
        <taxon>Neopterygii</taxon>
        <taxon>Teleostei</taxon>
        <taxon>Ostariophysi</taxon>
        <taxon>Characiformes</taxon>
        <taxon>Characoidei</taxon>
        <taxon>Acestrorhamphidae</taxon>
        <taxon>Acestrorhamphinae</taxon>
        <taxon>Astyanax</taxon>
    </lineage>
</organism>
<dbReference type="GO" id="GO:0007601">
    <property type="term" value="P:visual perception"/>
    <property type="evidence" value="ECO:0007669"/>
    <property type="project" value="TreeGrafter"/>
</dbReference>
<dbReference type="PANTHER" id="PTHR11818">
    <property type="entry name" value="BETA/GAMMA CRYSTALLIN"/>
    <property type="match status" value="1"/>
</dbReference>
<dbReference type="InterPro" id="IPR011024">
    <property type="entry name" value="G_crystallin-like"/>
</dbReference>
<evidence type="ECO:0000256" key="2">
    <source>
        <dbReference type="ARBA" id="ARBA00022737"/>
    </source>
</evidence>
<dbReference type="GO" id="GO:0005212">
    <property type="term" value="F:structural constituent of eye lens"/>
    <property type="evidence" value="ECO:0007669"/>
    <property type="project" value="TreeGrafter"/>
</dbReference>
<keyword evidence="2" id="KW-0677">Repeat</keyword>
<dbReference type="InterPro" id="IPR001064">
    <property type="entry name" value="Beta/gamma_crystallin"/>
</dbReference>
<accession>A0A8T2KYV4</accession>
<dbReference type="Proteomes" id="UP000752171">
    <property type="component" value="Unassembled WGS sequence"/>
</dbReference>
<dbReference type="SMART" id="SM00247">
    <property type="entry name" value="XTALbg"/>
    <property type="match status" value="2"/>
</dbReference>
<dbReference type="Gene3D" id="2.60.20.10">
    <property type="entry name" value="Crystallins"/>
    <property type="match status" value="2"/>
</dbReference>
<proteinExistence type="inferred from homology"/>
<dbReference type="EMBL" id="JAICCE010000021">
    <property type="protein sequence ID" value="KAG9262196.1"/>
    <property type="molecule type" value="Genomic_DNA"/>
</dbReference>
<dbReference type="GO" id="GO:0002088">
    <property type="term" value="P:lens development in camera-type eye"/>
    <property type="evidence" value="ECO:0007669"/>
    <property type="project" value="TreeGrafter"/>
</dbReference>
<reference evidence="5 6" key="1">
    <citation type="submission" date="2021-07" db="EMBL/GenBank/DDBJ databases">
        <authorList>
            <person name="Imarazene B."/>
            <person name="Zahm M."/>
            <person name="Klopp C."/>
            <person name="Cabau C."/>
            <person name="Beille S."/>
            <person name="Jouanno E."/>
            <person name="Castinel A."/>
            <person name="Lluch J."/>
            <person name="Gil L."/>
            <person name="Kuchtly C."/>
            <person name="Lopez Roques C."/>
            <person name="Donnadieu C."/>
            <person name="Parrinello H."/>
            <person name="Journot L."/>
            <person name="Du K."/>
            <person name="Schartl M."/>
            <person name="Retaux S."/>
            <person name="Guiguen Y."/>
        </authorList>
    </citation>
    <scope>NUCLEOTIDE SEQUENCE [LARGE SCALE GENOMIC DNA]</scope>
    <source>
        <strain evidence="5">Pach_M1</strain>
        <tissue evidence="5">Testis</tissue>
    </source>
</reference>
<dbReference type="InterPro" id="IPR050252">
    <property type="entry name" value="Beta/Gamma-Crystallin"/>
</dbReference>
<evidence type="ECO:0000313" key="6">
    <source>
        <dbReference type="Proteomes" id="UP000752171"/>
    </source>
</evidence>
<dbReference type="PANTHER" id="PTHR11818:SF103">
    <property type="entry name" value="BETA_GAMMA CRYSTALLIN 'GREEK KEY' DOMAIN-CONTAINING PROTEIN"/>
    <property type="match status" value="1"/>
</dbReference>
<feature type="domain" description="Beta/gamma crystallin 'Greek key'" evidence="4">
    <location>
        <begin position="149"/>
        <end position="188"/>
    </location>
</feature>
<dbReference type="SUPFAM" id="SSF56973">
    <property type="entry name" value="Aerolisin/ETX pore-forming domain"/>
    <property type="match status" value="1"/>
</dbReference>
<evidence type="ECO:0000256" key="3">
    <source>
        <dbReference type="SAM" id="MobiDB-lite"/>
    </source>
</evidence>
<protein>
    <submittedName>
        <fullName evidence="5">Epidermal differentiation-specific protein-like</fullName>
    </submittedName>
</protein>
<evidence type="ECO:0000313" key="5">
    <source>
        <dbReference type="EMBL" id="KAG9262196.1"/>
    </source>
</evidence>
<dbReference type="Pfam" id="PF00030">
    <property type="entry name" value="Crystall"/>
    <property type="match status" value="2"/>
</dbReference>
<dbReference type="PROSITE" id="PS50915">
    <property type="entry name" value="CRYSTALLIN_BETA_GAMMA"/>
    <property type="match status" value="2"/>
</dbReference>
<evidence type="ECO:0000259" key="4">
    <source>
        <dbReference type="PROSITE" id="PS50915"/>
    </source>
</evidence>
<comment type="similarity">
    <text evidence="1">Belongs to the beta/gamma-crystallin family.</text>
</comment>
<name>A0A8T2KYV4_ASTMX</name>
<dbReference type="SUPFAM" id="SSF49695">
    <property type="entry name" value="gamma-Crystallin-like"/>
    <property type="match status" value="1"/>
</dbReference>
<sequence length="394" mass="44028">MTCYRHINSKHHSGALPADPPRSPTQPKPAIYTEGSLLLFHRLTRASPPAEASGTHLPPDTMNNKIIIYEHANFQGLSREFTSDVANLINYNFNDCVSSLKVIGNPWVAYRDVNFTVPLAAYEEGEYAQVDENETFSSLQLVTEDLSNPQITLYEHGNYQGRSIVINCETNLCSGSFNDIVSSHKVQRGAWVLYENGNLTGRKMVARAGCDVSFYESFNDCLSYLRPLKSGKATLKAVLLWDKKEEKVNWVTTNSSSSLNFTDETKPFSSNPSQMYDAFISESFNFSSAAGIGIGTKFNLDLSELKKGQDFAVKETFTVEKGINNTRVEKKSMQVFFPAVVQPRTKLTVNLVTKEVNIKVPVKLIHGFNETLCGEYVCYSELEICEDTPNMQIA</sequence>
<feature type="domain" description="Beta/gamma crystallin 'Greek key'" evidence="4">
    <location>
        <begin position="64"/>
        <end position="104"/>
    </location>
</feature>
<comment type="caution">
    <text evidence="5">The sequence shown here is derived from an EMBL/GenBank/DDBJ whole genome shotgun (WGS) entry which is preliminary data.</text>
</comment>
<feature type="region of interest" description="Disordered" evidence="3">
    <location>
        <begin position="1"/>
        <end position="28"/>
    </location>
</feature>
<dbReference type="Gene3D" id="2.170.15.10">
    <property type="entry name" value="Proaerolysin, chain A, domain 3"/>
    <property type="match status" value="1"/>
</dbReference>
<evidence type="ECO:0000256" key="1">
    <source>
        <dbReference type="ARBA" id="ARBA00009646"/>
    </source>
</evidence>
<gene>
    <name evidence="5" type="ORF">AMEX_G23933</name>
</gene>